<comment type="caution">
    <text evidence="1">The sequence shown here is derived from an EMBL/GenBank/DDBJ whole genome shotgun (WGS) entry which is preliminary data.</text>
</comment>
<evidence type="ECO:0000313" key="2">
    <source>
        <dbReference type="Proteomes" id="UP000467841"/>
    </source>
</evidence>
<reference evidence="1" key="1">
    <citation type="submission" date="2020-01" db="EMBL/GenBank/DDBJ databases">
        <authorList>
            <person name="Mishra B."/>
        </authorList>
    </citation>
    <scope>NUCLEOTIDE SEQUENCE [LARGE SCALE GENOMIC DNA]</scope>
</reference>
<dbReference type="AlphaFoldDB" id="A0A6D2I4W0"/>
<proteinExistence type="predicted"/>
<protein>
    <recommendedName>
        <fullName evidence="3">Reverse transcriptase zinc-binding domain-containing protein</fullName>
    </recommendedName>
</protein>
<evidence type="ECO:0000313" key="1">
    <source>
        <dbReference type="EMBL" id="CAA7021848.1"/>
    </source>
</evidence>
<dbReference type="Proteomes" id="UP000467841">
    <property type="component" value="Unassembled WGS sequence"/>
</dbReference>
<dbReference type="OrthoDB" id="1112506at2759"/>
<keyword evidence="2" id="KW-1185">Reference proteome</keyword>
<evidence type="ECO:0008006" key="3">
    <source>
        <dbReference type="Google" id="ProtNLM"/>
    </source>
</evidence>
<name>A0A6D2I4W0_9BRAS</name>
<organism evidence="1 2">
    <name type="scientific">Microthlaspi erraticum</name>
    <dbReference type="NCBI Taxonomy" id="1685480"/>
    <lineage>
        <taxon>Eukaryota</taxon>
        <taxon>Viridiplantae</taxon>
        <taxon>Streptophyta</taxon>
        <taxon>Embryophyta</taxon>
        <taxon>Tracheophyta</taxon>
        <taxon>Spermatophyta</taxon>
        <taxon>Magnoliopsida</taxon>
        <taxon>eudicotyledons</taxon>
        <taxon>Gunneridae</taxon>
        <taxon>Pentapetalae</taxon>
        <taxon>rosids</taxon>
        <taxon>malvids</taxon>
        <taxon>Brassicales</taxon>
        <taxon>Brassicaceae</taxon>
        <taxon>Coluteocarpeae</taxon>
        <taxon>Microthlaspi</taxon>
    </lineage>
</organism>
<accession>A0A6D2I4W0</accession>
<dbReference type="EMBL" id="CACVBM020000665">
    <property type="protein sequence ID" value="CAA7021848.1"/>
    <property type="molecule type" value="Genomic_DNA"/>
</dbReference>
<sequence>MSSLKVVESSLTAKQVTGRRNISLEAKEKLLTCQAELEHCGTQIESLELATKEANERRSSGHSKRSKSLVGVLLYSEGEWWLGIEKARGLEQGPGIKTDLAPVYLSWFALGVLGQAHMIQGRNFWTMDYSRSGSWIWKQLCRLRPLARLFLVCEVGRGLTASFWMDNWTGLGPLLDLTGESGPRISGLNVQAVVAEAITEGRWWLAGSRSRNPVIALLKTCLPLVDQIWSSESEDVYRWKIGESNPSSSFLLLVLGKL</sequence>
<gene>
    <name evidence="1" type="ORF">MERR_LOCUS9083</name>
</gene>